<dbReference type="Gene3D" id="3.30.450.190">
    <property type="match status" value="1"/>
</dbReference>
<keyword evidence="9" id="KW-1185">Reference proteome</keyword>
<dbReference type="GO" id="GO:0003924">
    <property type="term" value="F:GTPase activity"/>
    <property type="evidence" value="ECO:0007669"/>
    <property type="project" value="TreeGrafter"/>
</dbReference>
<dbReference type="OMA" id="NCRTFQE"/>
<reference evidence="9" key="1">
    <citation type="journal article" date="2013" name="Nature">
        <title>Pan genome of the phytoplankton Emiliania underpins its global distribution.</title>
        <authorList>
            <person name="Read B.A."/>
            <person name="Kegel J."/>
            <person name="Klute M.J."/>
            <person name="Kuo A."/>
            <person name="Lefebvre S.C."/>
            <person name="Maumus F."/>
            <person name="Mayer C."/>
            <person name="Miller J."/>
            <person name="Monier A."/>
            <person name="Salamov A."/>
            <person name="Young J."/>
            <person name="Aguilar M."/>
            <person name="Claverie J.M."/>
            <person name="Frickenhaus S."/>
            <person name="Gonzalez K."/>
            <person name="Herman E.K."/>
            <person name="Lin Y.C."/>
            <person name="Napier J."/>
            <person name="Ogata H."/>
            <person name="Sarno A.F."/>
            <person name="Shmutz J."/>
            <person name="Schroeder D."/>
            <person name="de Vargas C."/>
            <person name="Verret F."/>
            <person name="von Dassow P."/>
            <person name="Valentin K."/>
            <person name="Van de Peer Y."/>
            <person name="Wheeler G."/>
            <person name="Dacks J.B."/>
            <person name="Delwiche C.F."/>
            <person name="Dyhrman S.T."/>
            <person name="Glockner G."/>
            <person name="John U."/>
            <person name="Richards T."/>
            <person name="Worden A.Z."/>
            <person name="Zhang X."/>
            <person name="Grigoriev I.V."/>
            <person name="Allen A.E."/>
            <person name="Bidle K."/>
            <person name="Borodovsky M."/>
            <person name="Bowler C."/>
            <person name="Brownlee C."/>
            <person name="Cock J.M."/>
            <person name="Elias M."/>
            <person name="Gladyshev V.N."/>
            <person name="Groth M."/>
            <person name="Guda C."/>
            <person name="Hadaegh A."/>
            <person name="Iglesias-Rodriguez M.D."/>
            <person name="Jenkins J."/>
            <person name="Jones B.M."/>
            <person name="Lawson T."/>
            <person name="Leese F."/>
            <person name="Lindquist E."/>
            <person name="Lobanov A."/>
            <person name="Lomsadze A."/>
            <person name="Malik S.B."/>
            <person name="Marsh M.E."/>
            <person name="Mackinder L."/>
            <person name="Mock T."/>
            <person name="Mueller-Roeber B."/>
            <person name="Pagarete A."/>
            <person name="Parker M."/>
            <person name="Probert I."/>
            <person name="Quesneville H."/>
            <person name="Raines C."/>
            <person name="Rensing S.A."/>
            <person name="Riano-Pachon D.M."/>
            <person name="Richier S."/>
            <person name="Rokitta S."/>
            <person name="Shiraiwa Y."/>
            <person name="Soanes D.M."/>
            <person name="van der Giezen M."/>
            <person name="Wahlund T.M."/>
            <person name="Williams B."/>
            <person name="Wilson W."/>
            <person name="Wolfe G."/>
            <person name="Wurch L.L."/>
        </authorList>
    </citation>
    <scope>NUCLEOTIDE SEQUENCE</scope>
</reference>
<dbReference type="GeneID" id="17273683"/>
<dbReference type="Proteomes" id="UP000013827">
    <property type="component" value="Unassembled WGS sequence"/>
</dbReference>
<dbReference type="eggNOG" id="KOG3887">
    <property type="taxonomic scope" value="Eukaryota"/>
</dbReference>
<dbReference type="CDD" id="cd11385">
    <property type="entry name" value="RagC_like"/>
    <property type="match status" value="1"/>
</dbReference>
<evidence type="ECO:0000256" key="2">
    <source>
        <dbReference type="ARBA" id="ARBA00007756"/>
    </source>
</evidence>
<keyword evidence="3" id="KW-0547">Nucleotide-binding</keyword>
<proteinExistence type="inferred from homology"/>
<keyword evidence="5" id="KW-0342">GTP-binding</keyword>
<dbReference type="RefSeq" id="XP_005780567.1">
    <property type="nucleotide sequence ID" value="XM_005780510.1"/>
</dbReference>
<dbReference type="PANTHER" id="PTHR11259:SF2">
    <property type="entry name" value="GH16429P"/>
    <property type="match status" value="1"/>
</dbReference>
<dbReference type="GO" id="GO:0005764">
    <property type="term" value="C:lysosome"/>
    <property type="evidence" value="ECO:0007669"/>
    <property type="project" value="TreeGrafter"/>
</dbReference>
<dbReference type="SUPFAM" id="SSF52540">
    <property type="entry name" value="P-loop containing nucleoside triphosphate hydrolases"/>
    <property type="match status" value="1"/>
</dbReference>
<name>A0A0D3IUQ7_EMIH1</name>
<evidence type="ECO:0000256" key="5">
    <source>
        <dbReference type="ARBA" id="ARBA00023134"/>
    </source>
</evidence>
<dbReference type="GO" id="GO:0012505">
    <property type="term" value="C:endomembrane system"/>
    <property type="evidence" value="ECO:0007669"/>
    <property type="project" value="UniProtKB-SubCell"/>
</dbReference>
<comment type="subcellular location">
    <subcellularLocation>
        <location evidence="1">Endomembrane system</location>
    </subcellularLocation>
</comment>
<protein>
    <recommendedName>
        <fullName evidence="10">Ras-related GTP-binding protein</fullName>
    </recommendedName>
</protein>
<accession>A0A0D3IUQ7</accession>
<dbReference type="GO" id="GO:0009267">
    <property type="term" value="P:cellular response to starvation"/>
    <property type="evidence" value="ECO:0007669"/>
    <property type="project" value="TreeGrafter"/>
</dbReference>
<evidence type="ECO:0000256" key="3">
    <source>
        <dbReference type="ARBA" id="ARBA00022741"/>
    </source>
</evidence>
<dbReference type="InterPro" id="IPR006762">
    <property type="entry name" value="Gtr1_RagA"/>
</dbReference>
<evidence type="ECO:0000256" key="7">
    <source>
        <dbReference type="ARBA" id="ARBA00049117"/>
    </source>
</evidence>
<reference evidence="8" key="2">
    <citation type="submission" date="2024-10" db="UniProtKB">
        <authorList>
            <consortium name="EnsemblProtists"/>
        </authorList>
    </citation>
    <scope>IDENTIFICATION</scope>
</reference>
<organism evidence="8 9">
    <name type="scientific">Emiliania huxleyi (strain CCMP1516)</name>
    <dbReference type="NCBI Taxonomy" id="280463"/>
    <lineage>
        <taxon>Eukaryota</taxon>
        <taxon>Haptista</taxon>
        <taxon>Haptophyta</taxon>
        <taxon>Prymnesiophyceae</taxon>
        <taxon>Isochrysidales</taxon>
        <taxon>Noelaerhabdaceae</taxon>
        <taxon>Emiliania</taxon>
    </lineage>
</organism>
<dbReference type="GO" id="GO:1990131">
    <property type="term" value="C:Gtr1-Gtr2 GTPase complex"/>
    <property type="evidence" value="ECO:0007669"/>
    <property type="project" value="TreeGrafter"/>
</dbReference>
<evidence type="ECO:0000256" key="4">
    <source>
        <dbReference type="ARBA" id="ARBA00022801"/>
    </source>
</evidence>
<dbReference type="STRING" id="2903.R1CYH9"/>
<evidence type="ECO:0008006" key="10">
    <source>
        <dbReference type="Google" id="ProtNLM"/>
    </source>
</evidence>
<keyword evidence="4" id="KW-0378">Hydrolase</keyword>
<dbReference type="GO" id="GO:0005634">
    <property type="term" value="C:nucleus"/>
    <property type="evidence" value="ECO:0007669"/>
    <property type="project" value="TreeGrafter"/>
</dbReference>
<dbReference type="GeneID" id="17261139"/>
<comment type="similarity">
    <text evidence="2">Belongs to the GTR/RAG GTP-binding protein family.</text>
</comment>
<evidence type="ECO:0000256" key="6">
    <source>
        <dbReference type="ARBA" id="ARBA00023136"/>
    </source>
</evidence>
<dbReference type="PANTHER" id="PTHR11259">
    <property type="entry name" value="RAS-RELATED GTP BINDING RAG/GTR YEAST"/>
    <property type="match status" value="1"/>
</dbReference>
<evidence type="ECO:0000256" key="1">
    <source>
        <dbReference type="ARBA" id="ARBA00004308"/>
    </source>
</evidence>
<dbReference type="InterPro" id="IPR027417">
    <property type="entry name" value="P-loop_NTPase"/>
</dbReference>
<dbReference type="Pfam" id="PF04670">
    <property type="entry name" value="Gtr1_RagA"/>
    <property type="match status" value="1"/>
</dbReference>
<sequence length="324" mass="35850">MASARHDGPSTPRVLLMGARRAGKSSIQKVVFHKMSPHETLFLEPTNKLVKNDIANSSFVQFEVWDFPGHVDTTSAAVKPELTFGGCSALVWVIDAQDDHAEALARLQATIGTAYRINPSIVFEVLVHKVDSFSEDQRIECQRELQAHLSEELTAARLQHVKVNFHLTSIYDHSVFEAFSKVVQQLIPQLPTLESLLDILVASCRIEKAFLFDVVSKIYIATDSSLVDMQSYELCADMIDVVIDVSCIYGLGEGADDGTGSTASNCVITLNNGTALFLREMNRSLALVCILKESVMQQQGLLEYNCASFRKALGELFRLPNQPK</sequence>
<dbReference type="GO" id="GO:1904263">
    <property type="term" value="P:positive regulation of TORC1 signaling"/>
    <property type="evidence" value="ECO:0007669"/>
    <property type="project" value="TreeGrafter"/>
</dbReference>
<keyword evidence="6" id="KW-0472">Membrane</keyword>
<dbReference type="KEGG" id="ehx:EMIHUDRAFT_443002"/>
<dbReference type="FunFam" id="3.40.50.300:FF:001086">
    <property type="entry name" value="GTP-binding protein GTR2"/>
    <property type="match status" value="1"/>
</dbReference>
<dbReference type="InterPro" id="IPR039400">
    <property type="entry name" value="RagC/D"/>
</dbReference>
<dbReference type="RefSeq" id="XP_005767421.1">
    <property type="nucleotide sequence ID" value="XM_005767364.1"/>
</dbReference>
<comment type="catalytic activity">
    <reaction evidence="7">
        <text>GTP + H2O = GDP + phosphate + H(+)</text>
        <dbReference type="Rhea" id="RHEA:19669"/>
        <dbReference type="ChEBI" id="CHEBI:15377"/>
        <dbReference type="ChEBI" id="CHEBI:15378"/>
        <dbReference type="ChEBI" id="CHEBI:37565"/>
        <dbReference type="ChEBI" id="CHEBI:43474"/>
        <dbReference type="ChEBI" id="CHEBI:58189"/>
    </reaction>
    <physiologicalReaction direction="left-to-right" evidence="7">
        <dbReference type="Rhea" id="RHEA:19670"/>
    </physiologicalReaction>
</comment>
<dbReference type="AlphaFoldDB" id="A0A0D3IUQ7"/>
<dbReference type="PaxDb" id="2903-EOD14992"/>
<dbReference type="EnsemblProtists" id="EOD14992">
    <property type="protein sequence ID" value="EOD14992"/>
    <property type="gene ID" value="EMIHUDRAFT_445701"/>
</dbReference>
<dbReference type="EnsemblProtists" id="EOD28138">
    <property type="protein sequence ID" value="EOD28138"/>
    <property type="gene ID" value="EMIHUDRAFT_443002"/>
</dbReference>
<evidence type="ECO:0000313" key="8">
    <source>
        <dbReference type="EnsemblProtists" id="EOD14992"/>
    </source>
</evidence>
<dbReference type="KEGG" id="ehx:EMIHUDRAFT_445701"/>
<dbReference type="GO" id="GO:0010507">
    <property type="term" value="P:negative regulation of autophagy"/>
    <property type="evidence" value="ECO:0007669"/>
    <property type="project" value="TreeGrafter"/>
</dbReference>
<evidence type="ECO:0000313" key="9">
    <source>
        <dbReference type="Proteomes" id="UP000013827"/>
    </source>
</evidence>
<dbReference type="HOGENOM" id="CLU_047421_1_1_1"/>
<dbReference type="GO" id="GO:0005525">
    <property type="term" value="F:GTP binding"/>
    <property type="evidence" value="ECO:0007669"/>
    <property type="project" value="UniProtKB-KW"/>
</dbReference>
<dbReference type="Gene3D" id="3.40.50.300">
    <property type="entry name" value="P-loop containing nucleotide triphosphate hydrolases"/>
    <property type="match status" value="1"/>
</dbReference>